<dbReference type="RefSeq" id="WP_005966359.1">
    <property type="nucleotide sequence ID" value="NZ_JH815351.1"/>
</dbReference>
<protein>
    <submittedName>
        <fullName evidence="2">Uncharacterized protein</fullName>
    </submittedName>
</protein>
<keyword evidence="1" id="KW-0175">Coiled coil</keyword>
<name>K1GJB1_9FUSO</name>
<dbReference type="AlphaFoldDB" id="K1GJB1"/>
<evidence type="ECO:0000313" key="3">
    <source>
        <dbReference type="Proteomes" id="UP000005809"/>
    </source>
</evidence>
<organism evidence="2 3">
    <name type="scientific">Fusobacterium periodonticum D10</name>
    <dbReference type="NCBI Taxonomy" id="620833"/>
    <lineage>
        <taxon>Bacteria</taxon>
        <taxon>Fusobacteriati</taxon>
        <taxon>Fusobacteriota</taxon>
        <taxon>Fusobacteriia</taxon>
        <taxon>Fusobacteriales</taxon>
        <taxon>Fusobacteriaceae</taxon>
        <taxon>Fusobacterium</taxon>
    </lineage>
</organism>
<feature type="coiled-coil region" evidence="1">
    <location>
        <begin position="131"/>
        <end position="249"/>
    </location>
</feature>
<dbReference type="EMBL" id="ACIF01000103">
    <property type="protein sequence ID" value="EKA94154.1"/>
    <property type="molecule type" value="Genomic_DNA"/>
</dbReference>
<sequence>MAKLRYEDFIDLILNLDVLGNNIDKDLKKLVFDNKDNTNFGLIRDYFFDNGYIKELKNKLLDDDILEGEKFERFLEQLIVMYPLSKKLLENIIYNNTDAKIEKKILNKLMYRNNVFVNGIESYIESIDSCFSETKEEIEHLKETIKSIKDESIRTENLKKELEDMKEKEKDLKLKIEEREKLEKQIKDLKNLNSGEYDKKNKVLQSEIQNLEKQIEKKKVEQEEQNKKIVNLKETLKTLEKNKDNEEEDKLIAQLIKLWGDND</sequence>
<reference evidence="2 3" key="1">
    <citation type="submission" date="2012-05" db="EMBL/GenBank/DDBJ databases">
        <title>The Genome Sequence of Fusobacterium periodontium Oral Taxon 201 Strain D10.</title>
        <authorList>
            <consortium name="The Broad Institute Genome Sequencing Platform"/>
            <consortium name="The Broad Institute Genome Sequencing Center for Infectious Disease"/>
            <person name="Earl A."/>
            <person name="Ward D."/>
            <person name="Feldgarden M."/>
            <person name="Gevers D."/>
            <person name="Strauss J."/>
            <person name="Sibley C."/>
            <person name="White A."/>
            <person name="Ambrose C.E."/>
            <person name="Allen-Vercoe E."/>
            <person name="Walker B."/>
            <person name="Young S.K."/>
            <person name="Zeng Q."/>
            <person name="Gargeya S."/>
            <person name="Fitzgerald M."/>
            <person name="Haas B."/>
            <person name="Abouelleil A."/>
            <person name="Alvarado L."/>
            <person name="Arachchi H.M."/>
            <person name="Berlin A.M."/>
            <person name="Chapman S.B."/>
            <person name="Goldberg J."/>
            <person name="Griggs A."/>
            <person name="Gujja S."/>
            <person name="Hansen M."/>
            <person name="Howarth C."/>
            <person name="Imamovic A."/>
            <person name="Larimer J."/>
            <person name="McCowan C."/>
            <person name="Montmayeur A."/>
            <person name="Murphy C."/>
            <person name="Neiman D."/>
            <person name="Pearson M."/>
            <person name="Priest M."/>
            <person name="Roberts A."/>
            <person name="Saif S."/>
            <person name="Shea T."/>
            <person name="Sisk P."/>
            <person name="Sykes S."/>
            <person name="Wortman J."/>
            <person name="Nusbaum C."/>
            <person name="Birren B."/>
        </authorList>
    </citation>
    <scope>NUCLEOTIDE SEQUENCE [LARGE SCALE GENOMIC DNA]</scope>
    <source>
        <strain evidence="2 3">D10</strain>
    </source>
</reference>
<dbReference type="PATRIC" id="fig|620833.3.peg.681"/>
<dbReference type="Proteomes" id="UP000005809">
    <property type="component" value="Unassembled WGS sequence"/>
</dbReference>
<evidence type="ECO:0000256" key="1">
    <source>
        <dbReference type="SAM" id="Coils"/>
    </source>
</evidence>
<comment type="caution">
    <text evidence="2">The sequence shown here is derived from an EMBL/GenBank/DDBJ whole genome shotgun (WGS) entry which is preliminary data.</text>
</comment>
<proteinExistence type="predicted"/>
<evidence type="ECO:0000313" key="2">
    <source>
        <dbReference type="EMBL" id="EKA94154.1"/>
    </source>
</evidence>
<gene>
    <name evidence="2" type="ORF">FPOG_00718</name>
</gene>
<dbReference type="HOGENOM" id="CLU_1056714_0_0_0"/>
<accession>K1GJB1</accession>